<dbReference type="Pfam" id="PF00005">
    <property type="entry name" value="ABC_tran"/>
    <property type="match status" value="1"/>
</dbReference>
<keyword evidence="8" id="KW-1185">Reference proteome</keyword>
<feature type="domain" description="ABC transporter" evidence="6">
    <location>
        <begin position="24"/>
        <end position="255"/>
    </location>
</feature>
<keyword evidence="3" id="KW-0547">Nucleotide-binding</keyword>
<dbReference type="GeneID" id="73046940"/>
<dbReference type="InterPro" id="IPR003439">
    <property type="entry name" value="ABC_transporter-like_ATP-bd"/>
</dbReference>
<dbReference type="InterPro" id="IPR027417">
    <property type="entry name" value="P-loop_NTPase"/>
</dbReference>
<dbReference type="RefSeq" id="WP_254270278.1">
    <property type="nucleotide sequence ID" value="NZ_CP100401.1"/>
</dbReference>
<evidence type="ECO:0000256" key="2">
    <source>
        <dbReference type="ARBA" id="ARBA00022448"/>
    </source>
</evidence>
<dbReference type="GO" id="GO:0006865">
    <property type="term" value="P:amino acid transport"/>
    <property type="evidence" value="ECO:0007669"/>
    <property type="project" value="UniProtKB-KW"/>
</dbReference>
<dbReference type="InterPro" id="IPR017871">
    <property type="entry name" value="ABC_transporter-like_CS"/>
</dbReference>
<protein>
    <submittedName>
        <fullName evidence="7">ABC transporter ATP-binding protein</fullName>
    </submittedName>
</protein>
<dbReference type="InterPro" id="IPR052156">
    <property type="entry name" value="BCAA_Transport_ATP-bd_LivF"/>
</dbReference>
<dbReference type="PROSITE" id="PS00211">
    <property type="entry name" value="ABC_TRANSPORTER_1"/>
    <property type="match status" value="1"/>
</dbReference>
<evidence type="ECO:0000313" key="8">
    <source>
        <dbReference type="Proteomes" id="UP001595945"/>
    </source>
</evidence>
<accession>A0ABD5PZH6</accession>
<organism evidence="7 8">
    <name type="scientific">Halorussus aquaticus</name>
    <dbReference type="NCBI Taxonomy" id="2953748"/>
    <lineage>
        <taxon>Archaea</taxon>
        <taxon>Methanobacteriati</taxon>
        <taxon>Methanobacteriota</taxon>
        <taxon>Stenosarchaea group</taxon>
        <taxon>Halobacteria</taxon>
        <taxon>Halobacteriales</taxon>
        <taxon>Haladaptataceae</taxon>
        <taxon>Halorussus</taxon>
    </lineage>
</organism>
<evidence type="ECO:0000256" key="5">
    <source>
        <dbReference type="ARBA" id="ARBA00022970"/>
    </source>
</evidence>
<keyword evidence="5" id="KW-0029">Amino-acid transport</keyword>
<keyword evidence="2" id="KW-0813">Transport</keyword>
<evidence type="ECO:0000259" key="6">
    <source>
        <dbReference type="PROSITE" id="PS50893"/>
    </source>
</evidence>
<evidence type="ECO:0000313" key="7">
    <source>
        <dbReference type="EMBL" id="MFC4823681.1"/>
    </source>
</evidence>
<dbReference type="EMBL" id="JBHSHT010000001">
    <property type="protein sequence ID" value="MFC4823681.1"/>
    <property type="molecule type" value="Genomic_DNA"/>
</dbReference>
<dbReference type="SUPFAM" id="SSF52540">
    <property type="entry name" value="P-loop containing nucleoside triphosphate hydrolases"/>
    <property type="match status" value="1"/>
</dbReference>
<evidence type="ECO:0000256" key="3">
    <source>
        <dbReference type="ARBA" id="ARBA00022741"/>
    </source>
</evidence>
<dbReference type="AlphaFoldDB" id="A0ABD5PZH6"/>
<name>A0ABD5PZH6_9EURY</name>
<sequence>MSDEFRGAAESGRLDAGACEDPLLDVSGLVAGYGATEVLHGVSLCVGEGEVVSLVGRNGAGKTTTLRSVVGNVVPSDGSVVFRGEDVTRLSPEETVRRNVAFVPEERRIFPGLTVAENLRVGQLGGGDTADPRDPEEVLAEFENLREHPDRKGAALSGGEQQMLAIARALVAGADLLLLDEPTEGLAPYVVRQVEDLVNGLNDEGISVLLVEQNVEVALELADRHYVLDRGEIVYHGTSDQLRDDEAVLDRHLGVTT</sequence>
<dbReference type="PROSITE" id="PS50893">
    <property type="entry name" value="ABC_TRANSPORTER_2"/>
    <property type="match status" value="1"/>
</dbReference>
<comment type="similarity">
    <text evidence="1">Belongs to the ABC transporter superfamily.</text>
</comment>
<dbReference type="Proteomes" id="UP001595945">
    <property type="component" value="Unassembled WGS sequence"/>
</dbReference>
<reference evidence="7 8" key="1">
    <citation type="journal article" date="2019" name="Int. J. Syst. Evol. Microbiol.">
        <title>The Global Catalogue of Microorganisms (GCM) 10K type strain sequencing project: providing services to taxonomists for standard genome sequencing and annotation.</title>
        <authorList>
            <consortium name="The Broad Institute Genomics Platform"/>
            <consortium name="The Broad Institute Genome Sequencing Center for Infectious Disease"/>
            <person name="Wu L."/>
            <person name="Ma J."/>
        </authorList>
    </citation>
    <scope>NUCLEOTIDE SEQUENCE [LARGE SCALE GENOMIC DNA]</scope>
    <source>
        <strain evidence="7 8">XZYJ18</strain>
    </source>
</reference>
<dbReference type="PANTHER" id="PTHR43820:SF4">
    <property type="entry name" value="HIGH-AFFINITY BRANCHED-CHAIN AMINO ACID TRANSPORT ATP-BINDING PROTEIN LIVF"/>
    <property type="match status" value="1"/>
</dbReference>
<keyword evidence="4 7" id="KW-0067">ATP-binding</keyword>
<evidence type="ECO:0000256" key="1">
    <source>
        <dbReference type="ARBA" id="ARBA00005417"/>
    </source>
</evidence>
<gene>
    <name evidence="7" type="ORF">ACFO9K_05360</name>
</gene>
<dbReference type="GO" id="GO:0005524">
    <property type="term" value="F:ATP binding"/>
    <property type="evidence" value="ECO:0007669"/>
    <property type="project" value="UniProtKB-KW"/>
</dbReference>
<evidence type="ECO:0000256" key="4">
    <source>
        <dbReference type="ARBA" id="ARBA00022840"/>
    </source>
</evidence>
<dbReference type="SMART" id="SM00382">
    <property type="entry name" value="AAA"/>
    <property type="match status" value="1"/>
</dbReference>
<comment type="caution">
    <text evidence="7">The sequence shown here is derived from an EMBL/GenBank/DDBJ whole genome shotgun (WGS) entry which is preliminary data.</text>
</comment>
<dbReference type="CDD" id="cd03224">
    <property type="entry name" value="ABC_TM1139_LivF_branched"/>
    <property type="match status" value="1"/>
</dbReference>
<dbReference type="Gene3D" id="3.40.50.300">
    <property type="entry name" value="P-loop containing nucleotide triphosphate hydrolases"/>
    <property type="match status" value="1"/>
</dbReference>
<dbReference type="PANTHER" id="PTHR43820">
    <property type="entry name" value="HIGH-AFFINITY BRANCHED-CHAIN AMINO ACID TRANSPORT ATP-BINDING PROTEIN LIVF"/>
    <property type="match status" value="1"/>
</dbReference>
<proteinExistence type="inferred from homology"/>
<dbReference type="InterPro" id="IPR003593">
    <property type="entry name" value="AAA+_ATPase"/>
</dbReference>